<keyword evidence="2 9" id="KW-0690">Ribosome biogenesis</keyword>
<keyword evidence="4 9" id="KW-0540">Nuclease</keyword>
<keyword evidence="11" id="KW-1185">Reference proteome</keyword>
<evidence type="ECO:0000256" key="5">
    <source>
        <dbReference type="ARBA" id="ARBA00022723"/>
    </source>
</evidence>
<comment type="function">
    <text evidence="9">Single strand-specific metallo-endoribonuclease involved in late-stage 70S ribosome quality control and in maturation of the 3' terminus of the 16S rRNA.</text>
</comment>
<dbReference type="InterPro" id="IPR020549">
    <property type="entry name" value="YbeY_CS"/>
</dbReference>
<keyword evidence="5 9" id="KW-0479">Metal-binding</keyword>
<evidence type="ECO:0000256" key="1">
    <source>
        <dbReference type="ARBA" id="ARBA00010875"/>
    </source>
</evidence>
<evidence type="ECO:0000256" key="2">
    <source>
        <dbReference type="ARBA" id="ARBA00022517"/>
    </source>
</evidence>
<dbReference type="EC" id="3.1.-.-" evidence="9"/>
<keyword evidence="3 9" id="KW-0698">rRNA processing</keyword>
<evidence type="ECO:0000313" key="10">
    <source>
        <dbReference type="EMBL" id="MFD2704144.1"/>
    </source>
</evidence>
<dbReference type="SUPFAM" id="SSF55486">
    <property type="entry name" value="Metalloproteases ('zincins'), catalytic domain"/>
    <property type="match status" value="1"/>
</dbReference>
<dbReference type="NCBIfam" id="TIGR00043">
    <property type="entry name" value="rRNA maturation RNase YbeY"/>
    <property type="match status" value="1"/>
</dbReference>
<name>A0ABW5SY98_9BACI</name>
<feature type="binding site" evidence="9">
    <location>
        <position position="130"/>
    </location>
    <ligand>
        <name>Zn(2+)</name>
        <dbReference type="ChEBI" id="CHEBI:29105"/>
        <note>catalytic</note>
    </ligand>
</feature>
<evidence type="ECO:0000256" key="9">
    <source>
        <dbReference type="HAMAP-Rule" id="MF_00009"/>
    </source>
</evidence>
<sequence length="154" mass="17397">MSTVVVDLIDETESVSDELRKLLTDVLKQAASAEDVPEQAELSVTVTDNETIQEINSQYRDLDKPTDVISFALNEGEEDPLHTDMPDLLGDIIISLEKAEEQAEAYGHSLKREIAFLAVHGLLHLLGYTHEEPEQERMMFGRQESILRDYGLER</sequence>
<feature type="binding site" evidence="9">
    <location>
        <position position="124"/>
    </location>
    <ligand>
        <name>Zn(2+)</name>
        <dbReference type="ChEBI" id="CHEBI:29105"/>
        <note>catalytic</note>
    </ligand>
</feature>
<evidence type="ECO:0000313" key="11">
    <source>
        <dbReference type="Proteomes" id="UP001597520"/>
    </source>
</evidence>
<dbReference type="InterPro" id="IPR023091">
    <property type="entry name" value="MetalPrtase_cat_dom_sf_prd"/>
</dbReference>
<proteinExistence type="inferred from homology"/>
<dbReference type="EMBL" id="JBHUML010000002">
    <property type="protein sequence ID" value="MFD2704144.1"/>
    <property type="molecule type" value="Genomic_DNA"/>
</dbReference>
<dbReference type="PROSITE" id="PS01306">
    <property type="entry name" value="UPF0054"/>
    <property type="match status" value="1"/>
</dbReference>
<dbReference type="Pfam" id="PF02130">
    <property type="entry name" value="YbeY"/>
    <property type="match status" value="1"/>
</dbReference>
<accession>A0ABW5SY98</accession>
<dbReference type="RefSeq" id="WP_380711432.1">
    <property type="nucleotide sequence ID" value="NZ_JBHUML010000002.1"/>
</dbReference>
<evidence type="ECO:0000256" key="8">
    <source>
        <dbReference type="ARBA" id="ARBA00022833"/>
    </source>
</evidence>
<dbReference type="Proteomes" id="UP001597520">
    <property type="component" value="Unassembled WGS sequence"/>
</dbReference>
<comment type="subcellular location">
    <subcellularLocation>
        <location evidence="9">Cytoplasm</location>
    </subcellularLocation>
</comment>
<dbReference type="Gene3D" id="3.40.390.30">
    <property type="entry name" value="Metalloproteases ('zincins'), catalytic domain"/>
    <property type="match status" value="1"/>
</dbReference>
<evidence type="ECO:0000256" key="4">
    <source>
        <dbReference type="ARBA" id="ARBA00022722"/>
    </source>
</evidence>
<evidence type="ECO:0000256" key="6">
    <source>
        <dbReference type="ARBA" id="ARBA00022759"/>
    </source>
</evidence>
<organism evidence="10 11">
    <name type="scientific">Salibacterium lacus</name>
    <dbReference type="NCBI Taxonomy" id="1898109"/>
    <lineage>
        <taxon>Bacteria</taxon>
        <taxon>Bacillati</taxon>
        <taxon>Bacillota</taxon>
        <taxon>Bacilli</taxon>
        <taxon>Bacillales</taxon>
        <taxon>Bacillaceae</taxon>
    </lineage>
</organism>
<keyword evidence="7 9" id="KW-0378">Hydrolase</keyword>
<keyword evidence="8 9" id="KW-0862">Zinc</keyword>
<dbReference type="PANTHER" id="PTHR46986:SF1">
    <property type="entry name" value="ENDORIBONUCLEASE YBEY, CHLOROPLASTIC"/>
    <property type="match status" value="1"/>
</dbReference>
<comment type="caution">
    <text evidence="10">The sequence shown here is derived from an EMBL/GenBank/DDBJ whole genome shotgun (WGS) entry which is preliminary data.</text>
</comment>
<gene>
    <name evidence="9 10" type="primary">ybeY</name>
    <name evidence="10" type="ORF">ACFSUB_01590</name>
</gene>
<feature type="binding site" evidence="9">
    <location>
        <position position="120"/>
    </location>
    <ligand>
        <name>Zn(2+)</name>
        <dbReference type="ChEBI" id="CHEBI:29105"/>
        <note>catalytic</note>
    </ligand>
</feature>
<comment type="similarity">
    <text evidence="1 9">Belongs to the endoribonuclease YbeY family.</text>
</comment>
<protein>
    <recommendedName>
        <fullName evidence="9">Endoribonuclease YbeY</fullName>
        <ecNumber evidence="9">3.1.-.-</ecNumber>
    </recommendedName>
</protein>
<dbReference type="InterPro" id="IPR002036">
    <property type="entry name" value="YbeY"/>
</dbReference>
<keyword evidence="9" id="KW-0963">Cytoplasm</keyword>
<comment type="cofactor">
    <cofactor evidence="9">
        <name>Zn(2+)</name>
        <dbReference type="ChEBI" id="CHEBI:29105"/>
    </cofactor>
    <text evidence="9">Binds 1 zinc ion.</text>
</comment>
<reference evidence="11" key="1">
    <citation type="journal article" date="2019" name="Int. J. Syst. Evol. Microbiol.">
        <title>The Global Catalogue of Microorganisms (GCM) 10K type strain sequencing project: providing services to taxonomists for standard genome sequencing and annotation.</title>
        <authorList>
            <consortium name="The Broad Institute Genomics Platform"/>
            <consortium name="The Broad Institute Genome Sequencing Center for Infectious Disease"/>
            <person name="Wu L."/>
            <person name="Ma J."/>
        </authorList>
    </citation>
    <scope>NUCLEOTIDE SEQUENCE [LARGE SCALE GENOMIC DNA]</scope>
    <source>
        <strain evidence="11">KCTC 33792</strain>
    </source>
</reference>
<dbReference type="PANTHER" id="PTHR46986">
    <property type="entry name" value="ENDORIBONUCLEASE YBEY, CHLOROPLASTIC"/>
    <property type="match status" value="1"/>
</dbReference>
<evidence type="ECO:0000256" key="3">
    <source>
        <dbReference type="ARBA" id="ARBA00022552"/>
    </source>
</evidence>
<evidence type="ECO:0000256" key="7">
    <source>
        <dbReference type="ARBA" id="ARBA00022801"/>
    </source>
</evidence>
<dbReference type="HAMAP" id="MF_00009">
    <property type="entry name" value="Endoribonucl_YbeY"/>
    <property type="match status" value="1"/>
</dbReference>
<keyword evidence="6 9" id="KW-0255">Endonuclease</keyword>